<keyword evidence="3" id="KW-1185">Reference proteome</keyword>
<sequence length="414" mass="41887">MQAPKTVSNINPITGQTLPQEDAGDAQEGPFDFRSPVQDGRSGEEGKPAPDELTAEEVERGRKCGKAILERAMLGPPVDKAGTASDTGKPTGAAAIKWPCTEVLPRTAQSSRHHKAEQLAFTADAEASSAGSTAVEPSPAVPASGSALNAAVSNRWMDDPAGAHHSALLSAIQADIETDQEAAAGPGTTAAAGAEGGTTSLGYGAVSNCQSAGEAAAVAESISPRYSSQQSQDTSVGWDSDSPRGPSVAPLQQQDAEPADPPSGVQASTFADTTFAQSASDASDLIPAQQGQYTAAAQPGSQTPASTHAHQADTVTGNASGVAPPSLGQTSVSRSGQQASAMADAAVGLAPNPAACMVGEEGGGRPWLKRAFSLVDQENVGVDMNGQMNSLDKGLGNTPTWCCGLSSMMWHLLS</sequence>
<comment type="caution">
    <text evidence="2">The sequence shown here is derived from an EMBL/GenBank/DDBJ whole genome shotgun (WGS) entry which is preliminary data.</text>
</comment>
<proteinExistence type="predicted"/>
<feature type="compositionally biased region" description="Polar residues" evidence="1">
    <location>
        <begin position="291"/>
        <end position="319"/>
    </location>
</feature>
<name>A0A8H3FXA3_9LECA</name>
<feature type="compositionally biased region" description="Polar residues" evidence="1">
    <location>
        <begin position="224"/>
        <end position="237"/>
    </location>
</feature>
<feature type="region of interest" description="Disordered" evidence="1">
    <location>
        <begin position="123"/>
        <end position="146"/>
    </location>
</feature>
<feature type="region of interest" description="Disordered" evidence="1">
    <location>
        <begin position="291"/>
        <end position="339"/>
    </location>
</feature>
<dbReference type="EMBL" id="CAJPDT010000073">
    <property type="protein sequence ID" value="CAF9933956.1"/>
    <property type="molecule type" value="Genomic_DNA"/>
</dbReference>
<protein>
    <submittedName>
        <fullName evidence="2">Uncharacterized protein</fullName>
    </submittedName>
</protein>
<feature type="region of interest" description="Disordered" evidence="1">
    <location>
        <begin position="1"/>
        <end position="94"/>
    </location>
</feature>
<evidence type="ECO:0000313" key="3">
    <source>
        <dbReference type="Proteomes" id="UP000664534"/>
    </source>
</evidence>
<evidence type="ECO:0000313" key="2">
    <source>
        <dbReference type="EMBL" id="CAF9933956.1"/>
    </source>
</evidence>
<feature type="region of interest" description="Disordered" evidence="1">
    <location>
        <begin position="223"/>
        <end position="267"/>
    </location>
</feature>
<feature type="compositionally biased region" description="Polar residues" evidence="1">
    <location>
        <begin position="327"/>
        <end position="339"/>
    </location>
</feature>
<reference evidence="2" key="1">
    <citation type="submission" date="2021-03" db="EMBL/GenBank/DDBJ databases">
        <authorList>
            <person name="Tagirdzhanova G."/>
        </authorList>
    </citation>
    <scope>NUCLEOTIDE SEQUENCE</scope>
</reference>
<dbReference type="AlphaFoldDB" id="A0A8H3FXA3"/>
<accession>A0A8H3FXA3</accession>
<feature type="compositionally biased region" description="Basic and acidic residues" evidence="1">
    <location>
        <begin position="41"/>
        <end position="50"/>
    </location>
</feature>
<gene>
    <name evidence="2" type="ORF">IMSHALPRED_009537</name>
</gene>
<evidence type="ECO:0000256" key="1">
    <source>
        <dbReference type="SAM" id="MobiDB-lite"/>
    </source>
</evidence>
<dbReference type="Proteomes" id="UP000664534">
    <property type="component" value="Unassembled WGS sequence"/>
</dbReference>
<feature type="compositionally biased region" description="Polar residues" evidence="1">
    <location>
        <begin position="1"/>
        <end position="19"/>
    </location>
</feature>
<organism evidence="2 3">
    <name type="scientific">Imshaugia aleurites</name>
    <dbReference type="NCBI Taxonomy" id="172621"/>
    <lineage>
        <taxon>Eukaryota</taxon>
        <taxon>Fungi</taxon>
        <taxon>Dikarya</taxon>
        <taxon>Ascomycota</taxon>
        <taxon>Pezizomycotina</taxon>
        <taxon>Lecanoromycetes</taxon>
        <taxon>OSLEUM clade</taxon>
        <taxon>Lecanoromycetidae</taxon>
        <taxon>Lecanorales</taxon>
        <taxon>Lecanorineae</taxon>
        <taxon>Parmeliaceae</taxon>
        <taxon>Imshaugia</taxon>
    </lineage>
</organism>